<proteinExistence type="inferred from homology"/>
<feature type="transmembrane region" description="Helical" evidence="13">
    <location>
        <begin position="895"/>
        <end position="915"/>
    </location>
</feature>
<dbReference type="GO" id="GO:0005774">
    <property type="term" value="C:vacuolar membrane"/>
    <property type="evidence" value="ECO:0007669"/>
    <property type="project" value="UniProtKB-SubCell"/>
</dbReference>
<comment type="similarity">
    <text evidence="2">Belongs to the ABC transporter superfamily. ABCC family. Conjugate transporter (TC 3.A.1.208) subfamily.</text>
</comment>
<comment type="subcellular location">
    <subcellularLocation>
        <location evidence="1">Vacuole membrane</location>
        <topology evidence="1">Multi-pass membrane protein</topology>
    </subcellularLocation>
</comment>
<dbReference type="InterPro" id="IPR050173">
    <property type="entry name" value="ABC_transporter_C-like"/>
</dbReference>
<evidence type="ECO:0000259" key="15">
    <source>
        <dbReference type="PROSITE" id="PS50929"/>
    </source>
</evidence>
<evidence type="ECO:0000256" key="7">
    <source>
        <dbReference type="ARBA" id="ARBA00022741"/>
    </source>
</evidence>
<keyword evidence="6" id="KW-0677">Repeat</keyword>
<evidence type="ECO:0000259" key="14">
    <source>
        <dbReference type="PROSITE" id="PS50893"/>
    </source>
</evidence>
<gene>
    <name evidence="16" type="ORF">Bca52824_013830</name>
</gene>
<dbReference type="FunFam" id="1.20.1560.10:FF:000013">
    <property type="entry name" value="ABC transporter C family member 2"/>
    <property type="match status" value="1"/>
</dbReference>
<dbReference type="InterPro" id="IPR017871">
    <property type="entry name" value="ABC_transporter-like_CS"/>
</dbReference>
<name>A0A8X8B3U6_BRACI</name>
<feature type="transmembrane region" description="Helical" evidence="13">
    <location>
        <begin position="156"/>
        <end position="176"/>
    </location>
</feature>
<evidence type="ECO:0000313" key="17">
    <source>
        <dbReference type="Proteomes" id="UP000886595"/>
    </source>
</evidence>
<dbReference type="FunFam" id="3.40.50.300:FF:000163">
    <property type="entry name" value="Multidrug resistance-associated protein member 4"/>
    <property type="match status" value="1"/>
</dbReference>
<keyword evidence="17" id="KW-1185">Reference proteome</keyword>
<keyword evidence="7" id="KW-0547">Nucleotide-binding</keyword>
<feature type="transmembrane region" description="Helical" evidence="13">
    <location>
        <begin position="546"/>
        <end position="566"/>
    </location>
</feature>
<dbReference type="CDD" id="cd03244">
    <property type="entry name" value="ABCC_MRP_domain2"/>
    <property type="match status" value="1"/>
</dbReference>
<evidence type="ECO:0000256" key="4">
    <source>
        <dbReference type="ARBA" id="ARBA00022448"/>
    </source>
</evidence>
<dbReference type="InterPro" id="IPR011527">
    <property type="entry name" value="ABC1_TM_dom"/>
</dbReference>
<feature type="transmembrane region" description="Helical" evidence="13">
    <location>
        <begin position="196"/>
        <end position="213"/>
    </location>
</feature>
<dbReference type="GO" id="GO:0016887">
    <property type="term" value="F:ATP hydrolysis activity"/>
    <property type="evidence" value="ECO:0007669"/>
    <property type="project" value="InterPro"/>
</dbReference>
<dbReference type="OrthoDB" id="6500128at2759"/>
<evidence type="ECO:0000256" key="12">
    <source>
        <dbReference type="SAM" id="MobiDB-lite"/>
    </source>
</evidence>
<evidence type="ECO:0000256" key="3">
    <source>
        <dbReference type="ARBA" id="ARBA00012191"/>
    </source>
</evidence>
<dbReference type="CDD" id="cd03250">
    <property type="entry name" value="ABCC_MRP_domain1"/>
    <property type="match status" value="1"/>
</dbReference>
<dbReference type="FunFam" id="1.20.1560.10:FF:000024">
    <property type="entry name" value="ABC transporter C family member 2"/>
    <property type="match status" value="1"/>
</dbReference>
<dbReference type="Gene3D" id="3.40.50.300">
    <property type="entry name" value="P-loop containing nucleotide triphosphate hydrolases"/>
    <property type="match status" value="2"/>
</dbReference>
<dbReference type="GO" id="GO:1902417">
    <property type="term" value="F:(+)-abscisic acid D-glucopyranosyl ester transmembrane transporter activity"/>
    <property type="evidence" value="ECO:0007669"/>
    <property type="project" value="UniProtKB-ARBA"/>
</dbReference>
<feature type="region of interest" description="Disordered" evidence="12">
    <location>
        <begin position="832"/>
        <end position="854"/>
    </location>
</feature>
<evidence type="ECO:0000256" key="10">
    <source>
        <dbReference type="ARBA" id="ARBA00023136"/>
    </source>
</evidence>
<keyword evidence="8" id="KW-0067">ATP-binding</keyword>
<evidence type="ECO:0000256" key="11">
    <source>
        <dbReference type="ARBA" id="ARBA00034018"/>
    </source>
</evidence>
<accession>A0A8X8B3U6</accession>
<feature type="domain" description="ABC transmembrane type-1" evidence="15">
    <location>
        <begin position="904"/>
        <end position="1184"/>
    </location>
</feature>
<keyword evidence="10 13" id="KW-0472">Membrane</keyword>
<dbReference type="PROSITE" id="PS50893">
    <property type="entry name" value="ABC_TRANSPORTER_2"/>
    <property type="match status" value="2"/>
</dbReference>
<dbReference type="PANTHER" id="PTHR24223:SF375">
    <property type="entry name" value="ABC TRANSPORTER C FAMILY MEMBER 11-RELATED"/>
    <property type="match status" value="1"/>
</dbReference>
<dbReference type="Pfam" id="PF00664">
    <property type="entry name" value="ABC_membrane"/>
    <property type="match status" value="2"/>
</dbReference>
<evidence type="ECO:0000313" key="16">
    <source>
        <dbReference type="EMBL" id="KAG2320617.1"/>
    </source>
</evidence>
<dbReference type="InterPro" id="IPR027417">
    <property type="entry name" value="P-loop_NTPase"/>
</dbReference>
<evidence type="ECO:0000256" key="8">
    <source>
        <dbReference type="ARBA" id="ARBA00022840"/>
    </source>
</evidence>
<keyword evidence="4" id="KW-0813">Transport</keyword>
<evidence type="ECO:0000256" key="2">
    <source>
        <dbReference type="ARBA" id="ARBA00009726"/>
    </source>
</evidence>
<dbReference type="Gene3D" id="1.20.1560.10">
    <property type="entry name" value="ABC transporter type 1, transmembrane domain"/>
    <property type="match status" value="2"/>
</dbReference>
<dbReference type="PROSITE" id="PS00211">
    <property type="entry name" value="ABC_TRANSPORTER_1"/>
    <property type="match status" value="1"/>
</dbReference>
<dbReference type="EMBL" id="JAAMPC010000003">
    <property type="protein sequence ID" value="KAG2320617.1"/>
    <property type="molecule type" value="Genomic_DNA"/>
</dbReference>
<protein>
    <recommendedName>
        <fullName evidence="3">ABC-type xenobiotic transporter</fullName>
        <ecNumber evidence="3">7.6.2.2</ecNumber>
    </recommendedName>
</protein>
<evidence type="ECO:0000256" key="1">
    <source>
        <dbReference type="ARBA" id="ARBA00004128"/>
    </source>
</evidence>
<dbReference type="SUPFAM" id="SSF90123">
    <property type="entry name" value="ABC transporter transmembrane region"/>
    <property type="match status" value="2"/>
</dbReference>
<evidence type="ECO:0000256" key="6">
    <source>
        <dbReference type="ARBA" id="ARBA00022737"/>
    </source>
</evidence>
<keyword evidence="9 13" id="KW-1133">Transmembrane helix</keyword>
<dbReference type="Pfam" id="PF00005">
    <property type="entry name" value="ABC_tran"/>
    <property type="match status" value="1"/>
</dbReference>
<dbReference type="CDD" id="cd18579">
    <property type="entry name" value="ABC_6TM_ABCC_D1"/>
    <property type="match status" value="1"/>
</dbReference>
<organism evidence="16 17">
    <name type="scientific">Brassica carinata</name>
    <name type="common">Ethiopian mustard</name>
    <name type="synonym">Abyssinian cabbage</name>
    <dbReference type="NCBI Taxonomy" id="52824"/>
    <lineage>
        <taxon>Eukaryota</taxon>
        <taxon>Viridiplantae</taxon>
        <taxon>Streptophyta</taxon>
        <taxon>Embryophyta</taxon>
        <taxon>Tracheophyta</taxon>
        <taxon>Spermatophyta</taxon>
        <taxon>Magnoliopsida</taxon>
        <taxon>eudicotyledons</taxon>
        <taxon>Gunneridae</taxon>
        <taxon>Pentapetalae</taxon>
        <taxon>rosids</taxon>
        <taxon>malvids</taxon>
        <taxon>Brassicales</taxon>
        <taxon>Brassicaceae</taxon>
        <taxon>Brassiceae</taxon>
        <taxon>Brassica</taxon>
    </lineage>
</organism>
<feature type="domain" description="ABC transporter" evidence="14">
    <location>
        <begin position="633"/>
        <end position="827"/>
    </location>
</feature>
<dbReference type="InterPro" id="IPR036640">
    <property type="entry name" value="ABC1_TM_sf"/>
</dbReference>
<feature type="transmembrane region" description="Helical" evidence="13">
    <location>
        <begin position="446"/>
        <end position="474"/>
    </location>
</feature>
<feature type="transmembrane region" description="Helical" evidence="13">
    <location>
        <begin position="50"/>
        <end position="71"/>
    </location>
</feature>
<evidence type="ECO:0000256" key="5">
    <source>
        <dbReference type="ARBA" id="ARBA00022692"/>
    </source>
</evidence>
<dbReference type="InterPro" id="IPR044746">
    <property type="entry name" value="ABCC_6TM_D1"/>
</dbReference>
<feature type="transmembrane region" description="Helical" evidence="13">
    <location>
        <begin position="83"/>
        <end position="103"/>
    </location>
</feature>
<comment type="caution">
    <text evidence="16">The sequence shown here is derived from an EMBL/GenBank/DDBJ whole genome shotgun (WGS) entry which is preliminary data.</text>
</comment>
<dbReference type="InterPro" id="IPR003593">
    <property type="entry name" value="AAA+_ATPase"/>
</dbReference>
<dbReference type="SMART" id="SM00382">
    <property type="entry name" value="AAA"/>
    <property type="match status" value="2"/>
</dbReference>
<evidence type="ECO:0000256" key="9">
    <source>
        <dbReference type="ARBA" id="ARBA00022989"/>
    </source>
</evidence>
<dbReference type="InterPro" id="IPR003439">
    <property type="entry name" value="ABC_transporter-like_ATP-bd"/>
</dbReference>
<dbReference type="PROSITE" id="PS50929">
    <property type="entry name" value="ABC_TM1F"/>
    <property type="match status" value="2"/>
</dbReference>
<comment type="catalytic activity">
    <reaction evidence="11">
        <text>ATP + H2O + xenobioticSide 1 = ADP + phosphate + xenobioticSide 2.</text>
        <dbReference type="EC" id="7.6.2.2"/>
    </reaction>
</comment>
<reference evidence="16 17" key="1">
    <citation type="submission" date="2020-02" db="EMBL/GenBank/DDBJ databases">
        <authorList>
            <person name="Ma Q."/>
            <person name="Huang Y."/>
            <person name="Song X."/>
            <person name="Pei D."/>
        </authorList>
    </citation>
    <scope>NUCLEOTIDE SEQUENCE [LARGE SCALE GENOMIC DNA]</scope>
    <source>
        <strain evidence="16">Sxm20200214</strain>
        <tissue evidence="16">Leaf</tissue>
    </source>
</reference>
<feature type="domain" description="ABC transporter" evidence="14">
    <location>
        <begin position="1221"/>
        <end position="1455"/>
    </location>
</feature>
<dbReference type="GO" id="GO:0005524">
    <property type="term" value="F:ATP binding"/>
    <property type="evidence" value="ECO:0007669"/>
    <property type="project" value="UniProtKB-KW"/>
</dbReference>
<feature type="transmembrane region" description="Helical" evidence="13">
    <location>
        <begin position="935"/>
        <end position="955"/>
    </location>
</feature>
<dbReference type="Proteomes" id="UP000886595">
    <property type="component" value="Unassembled WGS sequence"/>
</dbReference>
<evidence type="ECO:0000256" key="13">
    <source>
        <dbReference type="SAM" id="Phobius"/>
    </source>
</evidence>
<dbReference type="GO" id="GO:0008559">
    <property type="term" value="F:ABC-type xenobiotic transporter activity"/>
    <property type="evidence" value="ECO:0007669"/>
    <property type="project" value="UniProtKB-EC"/>
</dbReference>
<feature type="domain" description="ABC transmembrane type-1" evidence="15">
    <location>
        <begin position="322"/>
        <end position="601"/>
    </location>
</feature>
<dbReference type="PANTHER" id="PTHR24223">
    <property type="entry name" value="ATP-BINDING CASSETTE SUB-FAMILY C"/>
    <property type="match status" value="1"/>
</dbReference>
<sequence>MPFLVFQFWVSKKMGFEALTWYCKPVAEGFWEKAADAAFGSYTPCAIDSLVMLVSHSVLLGLCSYRIWIIFRNTKAQIYVLRNKCYNCVLGILACYCFVEPVLRLVTGVSLFDMDEDTDLPPFEVASLAVEASAWFSMLVLIGLETKQYVKEFRWYVRFGVVYVLVADAVLLDLVLPLKNSINRLKNLTKTFELCIHLFSVAGSFGILLLVYIPELDPYPGYHILNNEPLDNVEYDALRGGENICPERHASVFSRIYFGWITPLMQLGYRKPITEKDVWQLDKWDQTETLFTRFQRCWTEESQRRKPWLLRALNSSLGGRFWLGGIFKIGNDLSQFVGPVVLSHLLRSMQDGDPAWVGYVYAFLIFVGVTLGVLCEAQYYQNVWRVGFRLRSTLVAAIFHKSLRLTHEARKNFASGKVTNMITTDANALQQISQQLHGLWSAPFRIIVSMILLYQQLGVASLFGSLILFLLIPLQTLIISKMRKLTKEGLQWTDKRVGIMNEILAAMDTVKCYAWEKSFESRIQGIRNEELSWFRKAQLLSAFNSFILNSIPVVVTVVSFGVFVLLGGDLTPARAFTSLSLFAVLRFPLNMLPNLLSQVVNANVSLQRIEELLLSEERILAENPPLQPGAPAISIKNGYFSWDSKATKPTLSNINLEIPVGSLVAIVGGTGEGKTSLVSAIVIIRGSVAYVPQVSWIFNATVRDNILFGSGFEAERYWRAIDATALQHDLDLLPQRVSMARAVYSSSDVYIFDDPLSALDAHVAQQVFDSCMKDELKGKTRVLVTNQLHFLPLMDRIILVSEGMIKEEGTFEELSRNGSLFQKLMENAGKMDATQDMNKNDQKSSKPGPTLTVDLSERNVGSTKQGKRGRSVLVKQEERETGIVSWNVLMRYKKAVGGLWVVMIIFACYLTTEVLRVSSSTWLSFWTDQSTSKSYSPGFYIIVYALLGFGCCDVYKLVLADHVKFTCCQRLHDAMLKSIMRAPMLFFHTNPTGRVINRFSKDIGDIDRNVANLMNMFMNQLWQLLSTFALIGTVSTISLWAIMPLLILFYAAYLYYQNTSREVKRLDSVTRSPIYAQFGEALNGLSSIRAYKAYERMAKINGKSMDNNIRFTLANTSSNRWLTIRLETLGGVMIWLTATFAVLRNGNAENQAGFASTMGLLLSYTLNITSLLSGVLRQASRAENSLNSVERVGTYIDLPSEAADVIKNNRPVSGWPSRGSIKFEDVYLRYRTGLPPVLHGLSFSVSPSEKVGVVGRTGAGKSSMLNALFRIVEVEKGRIMIDDYDVAKFGLMDLRRVLSIIPQSPVLFSGTVRFNIDPFSEHNDADLWEALLRAHIKDVIARNPFGLDAEVSEGGENFSVGQRQLLSLARALLRRSKILVLDEATASVDVRTDSLIQKTIREEFKSCTMLVIAHRLNTIIDCDKILVLSSGQVLEYDSPQELLSRDTSAFFRMVHSTGPANAQYLCNLVSARRVNGMGLGG</sequence>
<dbReference type="EC" id="7.6.2.2" evidence="3"/>
<feature type="transmembrane region" description="Helical" evidence="13">
    <location>
        <begin position="356"/>
        <end position="380"/>
    </location>
</feature>
<dbReference type="SUPFAM" id="SSF52540">
    <property type="entry name" value="P-loop containing nucleoside triphosphate hydrolases"/>
    <property type="match status" value="2"/>
</dbReference>
<keyword evidence="5 13" id="KW-0812">Transmembrane</keyword>